<evidence type="ECO:0000256" key="6">
    <source>
        <dbReference type="ARBA" id="ARBA00023015"/>
    </source>
</evidence>
<evidence type="ECO:0000256" key="7">
    <source>
        <dbReference type="ARBA" id="ARBA00023125"/>
    </source>
</evidence>
<feature type="region of interest" description="Disordered" evidence="12">
    <location>
        <begin position="37"/>
        <end position="73"/>
    </location>
</feature>
<evidence type="ECO:0000256" key="4">
    <source>
        <dbReference type="ARBA" id="ARBA00022771"/>
    </source>
</evidence>
<keyword evidence="15" id="KW-1185">Reference proteome</keyword>
<evidence type="ECO:0000256" key="8">
    <source>
        <dbReference type="ARBA" id="ARBA00023159"/>
    </source>
</evidence>
<dbReference type="InterPro" id="IPR013088">
    <property type="entry name" value="Znf_NHR/GATA"/>
</dbReference>
<keyword evidence="8" id="KW-0010">Activator</keyword>
<dbReference type="InterPro" id="IPR039355">
    <property type="entry name" value="Transcription_factor_GATA"/>
</dbReference>
<dbReference type="PROSITE" id="PS50114">
    <property type="entry name" value="GATA_ZN_FINGER_2"/>
    <property type="match status" value="1"/>
</dbReference>
<dbReference type="PANTHER" id="PTHR10071">
    <property type="entry name" value="TRANSCRIPTION FACTOR GATA FAMILY MEMBER"/>
    <property type="match status" value="1"/>
</dbReference>
<dbReference type="GO" id="GO:0008270">
    <property type="term" value="F:zinc ion binding"/>
    <property type="evidence" value="ECO:0007669"/>
    <property type="project" value="UniProtKB-KW"/>
</dbReference>
<dbReference type="PROSITE" id="PS00344">
    <property type="entry name" value="GATA_ZN_FINGER_1"/>
    <property type="match status" value="1"/>
</dbReference>
<evidence type="ECO:0000256" key="1">
    <source>
        <dbReference type="ARBA" id="ARBA00004123"/>
    </source>
</evidence>
<dbReference type="CDD" id="cd00202">
    <property type="entry name" value="ZnF_GATA"/>
    <property type="match status" value="1"/>
</dbReference>
<evidence type="ECO:0000256" key="12">
    <source>
        <dbReference type="SAM" id="MobiDB-lite"/>
    </source>
</evidence>
<keyword evidence="6" id="KW-0805">Transcription regulation</keyword>
<keyword evidence="7" id="KW-0238">DNA-binding</keyword>
<dbReference type="GO" id="GO:0000981">
    <property type="term" value="F:DNA-binding transcription factor activity, RNA polymerase II-specific"/>
    <property type="evidence" value="ECO:0007669"/>
    <property type="project" value="TreeGrafter"/>
</dbReference>
<organism evidence="14 15">
    <name type="scientific">Paragonimus westermani</name>
    <dbReference type="NCBI Taxonomy" id="34504"/>
    <lineage>
        <taxon>Eukaryota</taxon>
        <taxon>Metazoa</taxon>
        <taxon>Spiralia</taxon>
        <taxon>Lophotrochozoa</taxon>
        <taxon>Platyhelminthes</taxon>
        <taxon>Trematoda</taxon>
        <taxon>Digenea</taxon>
        <taxon>Plagiorchiida</taxon>
        <taxon>Troglotremata</taxon>
        <taxon>Troglotrematidae</taxon>
        <taxon>Paragonimus</taxon>
    </lineage>
</organism>
<dbReference type="InterPro" id="IPR000679">
    <property type="entry name" value="Znf_GATA"/>
</dbReference>
<dbReference type="Pfam" id="PF00320">
    <property type="entry name" value="GATA"/>
    <property type="match status" value="1"/>
</dbReference>
<dbReference type="GO" id="GO:0045944">
    <property type="term" value="P:positive regulation of transcription by RNA polymerase II"/>
    <property type="evidence" value="ECO:0007669"/>
    <property type="project" value="TreeGrafter"/>
</dbReference>
<dbReference type="Gene3D" id="3.30.50.10">
    <property type="entry name" value="Erythroid Transcription Factor GATA-1, subunit A"/>
    <property type="match status" value="1"/>
</dbReference>
<evidence type="ECO:0000259" key="13">
    <source>
        <dbReference type="PROSITE" id="PS50114"/>
    </source>
</evidence>
<dbReference type="Proteomes" id="UP000324629">
    <property type="component" value="Unassembled WGS sequence"/>
</dbReference>
<feature type="region of interest" description="Disordered" evidence="12">
    <location>
        <begin position="578"/>
        <end position="602"/>
    </location>
</feature>
<dbReference type="GO" id="GO:0005634">
    <property type="term" value="C:nucleus"/>
    <property type="evidence" value="ECO:0007669"/>
    <property type="project" value="UniProtKB-SubCell"/>
</dbReference>
<dbReference type="SMART" id="SM00401">
    <property type="entry name" value="ZnF_GATA"/>
    <property type="match status" value="1"/>
</dbReference>
<evidence type="ECO:0000313" key="14">
    <source>
        <dbReference type="EMBL" id="KAA3677011.1"/>
    </source>
</evidence>
<evidence type="ECO:0000256" key="11">
    <source>
        <dbReference type="PROSITE-ProRule" id="PRU00094"/>
    </source>
</evidence>
<keyword evidence="2" id="KW-0479">Metal-binding</keyword>
<dbReference type="GO" id="GO:0045165">
    <property type="term" value="P:cell fate commitment"/>
    <property type="evidence" value="ECO:0007669"/>
    <property type="project" value="TreeGrafter"/>
</dbReference>
<dbReference type="FunFam" id="3.30.50.10:FF:000001">
    <property type="entry name" value="GATA transcription factor (GATAd)"/>
    <property type="match status" value="1"/>
</dbReference>
<keyword evidence="3" id="KW-0677">Repeat</keyword>
<comment type="caution">
    <text evidence="14">The sequence shown here is derived from an EMBL/GenBank/DDBJ whole genome shotgun (WGS) entry which is preliminary data.</text>
</comment>
<dbReference type="GO" id="GO:0000978">
    <property type="term" value="F:RNA polymerase II cis-regulatory region sequence-specific DNA binding"/>
    <property type="evidence" value="ECO:0007669"/>
    <property type="project" value="TreeGrafter"/>
</dbReference>
<sequence>MTHNMPYSIINSSSQPTLTENTCRVITAVSESVGGQDDDQLPRYCPPKTIIPLSSSNSARRRPAAGTSASIEPPARIRTVTQRNLAAPNKLLPAGCRSWFPNYWNSRSVGSIQNHNPEIRDTVDSAQQVCTSQTTSQLPSPFEENCITAAFPPTTSEQQDVKKQFPDGLSIGKTHNSSRPTSHSYLVPCANTPVHHQHFPLVTTSSINLNVSATSVTDDHQTFLRHPGPTCADAQSQFGYPSANYATSPRQTKLQASWQSCDVRFATQELPNIAAAAAAAAAFRGLDPAVATAQMLRISSLANKLRTKSRTVSDARECVNCGATQTPLWRRDETGHYLCNACGLYHKMNGTSRPLIKPKRRVINRPISMKKEIIQTRNRRLTIGKKRKDIGQFSKIIFNSTTSSGPTTCSSNMTSWFGNEDAHKGQDHKSFPKLNGEYWSAGDKIIPRTALNNFYPIKRVKPTVPISWQTGHFMPYNDKQTTEFDTAVSAAMVAAMAAEYLNVSSNATEINNFLGSVSPYTTSSMKPVYASMDEPMQQMEPQRHDNIEQTESRDFWCNSYRTNPLMRDLSTVPGKQQNSLHYPTSLTSHTDPSDTFGQTKISPNQCLELIR</sequence>
<feature type="domain" description="GATA-type" evidence="13">
    <location>
        <begin position="312"/>
        <end position="365"/>
    </location>
</feature>
<keyword evidence="10" id="KW-0539">Nucleus</keyword>
<evidence type="ECO:0000256" key="10">
    <source>
        <dbReference type="ARBA" id="ARBA00023242"/>
    </source>
</evidence>
<dbReference type="EMBL" id="QNGE01001704">
    <property type="protein sequence ID" value="KAA3677011.1"/>
    <property type="molecule type" value="Genomic_DNA"/>
</dbReference>
<evidence type="ECO:0000256" key="5">
    <source>
        <dbReference type="ARBA" id="ARBA00022833"/>
    </source>
</evidence>
<keyword evidence="5" id="KW-0862">Zinc</keyword>
<comment type="subcellular location">
    <subcellularLocation>
        <location evidence="1">Nucleus</location>
    </subcellularLocation>
</comment>
<proteinExistence type="predicted"/>
<dbReference type="GO" id="GO:0000122">
    <property type="term" value="P:negative regulation of transcription by RNA polymerase II"/>
    <property type="evidence" value="ECO:0007669"/>
    <property type="project" value="TreeGrafter"/>
</dbReference>
<gene>
    <name evidence="14" type="ORF">DEA37_0000859</name>
</gene>
<evidence type="ECO:0000313" key="15">
    <source>
        <dbReference type="Proteomes" id="UP000324629"/>
    </source>
</evidence>
<accession>A0A5J4NN69</accession>
<dbReference type="AlphaFoldDB" id="A0A5J4NN69"/>
<dbReference type="PANTHER" id="PTHR10071:SF281">
    <property type="entry name" value="BOX A-BINDING FACTOR-RELATED"/>
    <property type="match status" value="1"/>
</dbReference>
<keyword evidence="4 11" id="KW-0863">Zinc-finger</keyword>
<dbReference type="PRINTS" id="PR00619">
    <property type="entry name" value="GATAZNFINGER"/>
</dbReference>
<reference evidence="14 15" key="1">
    <citation type="journal article" date="2019" name="Gigascience">
        <title>Whole-genome sequence of the oriental lung fluke Paragonimus westermani.</title>
        <authorList>
            <person name="Oey H."/>
            <person name="Zakrzewski M."/>
            <person name="Narain K."/>
            <person name="Devi K.R."/>
            <person name="Agatsuma T."/>
            <person name="Nawaratna S."/>
            <person name="Gobert G.N."/>
            <person name="Jones M.K."/>
            <person name="Ragan M.A."/>
            <person name="McManus D.P."/>
            <person name="Krause L."/>
        </authorList>
    </citation>
    <scope>NUCLEOTIDE SEQUENCE [LARGE SCALE GENOMIC DNA]</scope>
    <source>
        <strain evidence="14 15">IND2009</strain>
    </source>
</reference>
<name>A0A5J4NN69_9TREM</name>
<dbReference type="SUPFAM" id="SSF57716">
    <property type="entry name" value="Glucocorticoid receptor-like (DNA-binding domain)"/>
    <property type="match status" value="1"/>
</dbReference>
<evidence type="ECO:0000256" key="2">
    <source>
        <dbReference type="ARBA" id="ARBA00022723"/>
    </source>
</evidence>
<protein>
    <recommendedName>
        <fullName evidence="13">GATA-type domain-containing protein</fullName>
    </recommendedName>
</protein>
<evidence type="ECO:0000256" key="9">
    <source>
        <dbReference type="ARBA" id="ARBA00023163"/>
    </source>
</evidence>
<keyword evidence="9" id="KW-0804">Transcription</keyword>
<evidence type="ECO:0000256" key="3">
    <source>
        <dbReference type="ARBA" id="ARBA00022737"/>
    </source>
</evidence>